<feature type="compositionally biased region" description="Polar residues" evidence="1">
    <location>
        <begin position="21"/>
        <end position="36"/>
    </location>
</feature>
<keyword evidence="3" id="KW-1185">Reference proteome</keyword>
<feature type="region of interest" description="Disordered" evidence="1">
    <location>
        <begin position="16"/>
        <end position="50"/>
    </location>
</feature>
<dbReference type="AlphaFoldDB" id="A0A6A6QRL2"/>
<evidence type="ECO:0000313" key="3">
    <source>
        <dbReference type="Proteomes" id="UP000799750"/>
    </source>
</evidence>
<name>A0A6A6QRL2_9PEZI</name>
<protein>
    <submittedName>
        <fullName evidence="2">Uncharacterized protein</fullName>
    </submittedName>
</protein>
<sequence length="107" mass="10889">MSNFKARGRSKAALLLAAAESEQSPVTTAGTDSSDTPAGWTPGGGQADCPSAWIGPSARMGEGMRDVEVELRSAICGMHLCKAFGASQHPLCTILAPRLSGGRGMGA</sequence>
<proteinExistence type="predicted"/>
<reference evidence="2" key="1">
    <citation type="journal article" date="2020" name="Stud. Mycol.">
        <title>101 Dothideomycetes genomes: a test case for predicting lifestyles and emergence of pathogens.</title>
        <authorList>
            <person name="Haridas S."/>
            <person name="Albert R."/>
            <person name="Binder M."/>
            <person name="Bloem J."/>
            <person name="Labutti K."/>
            <person name="Salamov A."/>
            <person name="Andreopoulos B."/>
            <person name="Baker S."/>
            <person name="Barry K."/>
            <person name="Bills G."/>
            <person name="Bluhm B."/>
            <person name="Cannon C."/>
            <person name="Castanera R."/>
            <person name="Culley D."/>
            <person name="Daum C."/>
            <person name="Ezra D."/>
            <person name="Gonzalez J."/>
            <person name="Henrissat B."/>
            <person name="Kuo A."/>
            <person name="Liang C."/>
            <person name="Lipzen A."/>
            <person name="Lutzoni F."/>
            <person name="Magnuson J."/>
            <person name="Mondo S."/>
            <person name="Nolan M."/>
            <person name="Ohm R."/>
            <person name="Pangilinan J."/>
            <person name="Park H.-J."/>
            <person name="Ramirez L."/>
            <person name="Alfaro M."/>
            <person name="Sun H."/>
            <person name="Tritt A."/>
            <person name="Yoshinaga Y."/>
            <person name="Zwiers L.-H."/>
            <person name="Turgeon B."/>
            <person name="Goodwin S."/>
            <person name="Spatafora J."/>
            <person name="Crous P."/>
            <person name="Grigoriev I."/>
        </authorList>
    </citation>
    <scope>NUCLEOTIDE SEQUENCE</scope>
    <source>
        <strain evidence="2">CBS 269.34</strain>
    </source>
</reference>
<dbReference type="EMBL" id="MU004190">
    <property type="protein sequence ID" value="KAF2494640.1"/>
    <property type="molecule type" value="Genomic_DNA"/>
</dbReference>
<gene>
    <name evidence="2" type="ORF">BU16DRAFT_539910</name>
</gene>
<dbReference type="Proteomes" id="UP000799750">
    <property type="component" value="Unassembled WGS sequence"/>
</dbReference>
<organism evidence="2 3">
    <name type="scientific">Lophium mytilinum</name>
    <dbReference type="NCBI Taxonomy" id="390894"/>
    <lineage>
        <taxon>Eukaryota</taxon>
        <taxon>Fungi</taxon>
        <taxon>Dikarya</taxon>
        <taxon>Ascomycota</taxon>
        <taxon>Pezizomycotina</taxon>
        <taxon>Dothideomycetes</taxon>
        <taxon>Pleosporomycetidae</taxon>
        <taxon>Mytilinidiales</taxon>
        <taxon>Mytilinidiaceae</taxon>
        <taxon>Lophium</taxon>
    </lineage>
</organism>
<evidence type="ECO:0000313" key="2">
    <source>
        <dbReference type="EMBL" id="KAF2494640.1"/>
    </source>
</evidence>
<accession>A0A6A6QRL2</accession>
<evidence type="ECO:0000256" key="1">
    <source>
        <dbReference type="SAM" id="MobiDB-lite"/>
    </source>
</evidence>